<dbReference type="EMBL" id="BTSY01000006">
    <property type="protein sequence ID" value="GMT31190.1"/>
    <property type="molecule type" value="Genomic_DNA"/>
</dbReference>
<gene>
    <name evidence="5" type="ORF">PFISCL1PPCAC_22487</name>
</gene>
<reference evidence="5" key="1">
    <citation type="submission" date="2023-10" db="EMBL/GenBank/DDBJ databases">
        <title>Genome assembly of Pristionchus species.</title>
        <authorList>
            <person name="Yoshida K."/>
            <person name="Sommer R.J."/>
        </authorList>
    </citation>
    <scope>NUCLEOTIDE SEQUENCE</scope>
    <source>
        <strain evidence="5">RS5133</strain>
    </source>
</reference>
<comment type="caution">
    <text evidence="5">The sequence shown here is derived from an EMBL/GenBank/DDBJ whole genome shotgun (WGS) entry which is preliminary data.</text>
</comment>
<evidence type="ECO:0008006" key="7">
    <source>
        <dbReference type="Google" id="ProtNLM"/>
    </source>
</evidence>
<organism evidence="5 6">
    <name type="scientific">Pristionchus fissidentatus</name>
    <dbReference type="NCBI Taxonomy" id="1538716"/>
    <lineage>
        <taxon>Eukaryota</taxon>
        <taxon>Metazoa</taxon>
        <taxon>Ecdysozoa</taxon>
        <taxon>Nematoda</taxon>
        <taxon>Chromadorea</taxon>
        <taxon>Rhabditida</taxon>
        <taxon>Rhabditina</taxon>
        <taxon>Diplogasteromorpha</taxon>
        <taxon>Diplogasteroidea</taxon>
        <taxon>Neodiplogasteridae</taxon>
        <taxon>Pristionchus</taxon>
    </lineage>
</organism>
<protein>
    <recommendedName>
        <fullName evidence="7">Ankyrin repeat-containing protein</fullName>
    </recommendedName>
</protein>
<dbReference type="AlphaFoldDB" id="A0AAV5WHT3"/>
<keyword evidence="6" id="KW-1185">Reference proteome</keyword>
<evidence type="ECO:0000256" key="1">
    <source>
        <dbReference type="ARBA" id="ARBA00022737"/>
    </source>
</evidence>
<feature type="repeat" description="ANK" evidence="3">
    <location>
        <begin position="147"/>
        <end position="179"/>
    </location>
</feature>
<accession>A0AAV5WHT3</accession>
<dbReference type="PRINTS" id="PR01415">
    <property type="entry name" value="ANKYRIN"/>
</dbReference>
<dbReference type="InterPro" id="IPR002110">
    <property type="entry name" value="Ankyrin_rpt"/>
</dbReference>
<evidence type="ECO:0000313" key="5">
    <source>
        <dbReference type="EMBL" id="GMT31190.1"/>
    </source>
</evidence>
<evidence type="ECO:0000256" key="2">
    <source>
        <dbReference type="ARBA" id="ARBA00023043"/>
    </source>
</evidence>
<feature type="compositionally biased region" description="Low complexity" evidence="4">
    <location>
        <begin position="22"/>
        <end position="33"/>
    </location>
</feature>
<dbReference type="Gene3D" id="1.25.40.20">
    <property type="entry name" value="Ankyrin repeat-containing domain"/>
    <property type="match status" value="1"/>
</dbReference>
<evidence type="ECO:0000313" key="6">
    <source>
        <dbReference type="Proteomes" id="UP001432322"/>
    </source>
</evidence>
<dbReference type="InterPro" id="IPR036770">
    <property type="entry name" value="Ankyrin_rpt-contain_sf"/>
</dbReference>
<feature type="region of interest" description="Disordered" evidence="4">
    <location>
        <begin position="1"/>
        <end position="54"/>
    </location>
</feature>
<evidence type="ECO:0000256" key="3">
    <source>
        <dbReference type="PROSITE-ProRule" id="PRU00023"/>
    </source>
</evidence>
<evidence type="ECO:0000256" key="4">
    <source>
        <dbReference type="SAM" id="MobiDB-lite"/>
    </source>
</evidence>
<proteinExistence type="predicted"/>
<dbReference type="InterPro" id="IPR050745">
    <property type="entry name" value="Multifunctional_regulatory"/>
</dbReference>
<dbReference type="PROSITE" id="PS50088">
    <property type="entry name" value="ANK_REPEAT"/>
    <property type="match status" value="2"/>
</dbReference>
<dbReference type="PANTHER" id="PTHR24189:SF73">
    <property type="entry name" value="ANKYRIN REPEAT AND SOCS BOX-CONTAINING 15B"/>
    <property type="match status" value="1"/>
</dbReference>
<feature type="repeat" description="ANK" evidence="3">
    <location>
        <begin position="180"/>
        <end position="212"/>
    </location>
</feature>
<name>A0AAV5WHT3_9BILA</name>
<feature type="compositionally biased region" description="Acidic residues" evidence="4">
    <location>
        <begin position="45"/>
        <end position="54"/>
    </location>
</feature>
<dbReference type="PROSITE" id="PS50297">
    <property type="entry name" value="ANK_REP_REGION"/>
    <property type="match status" value="2"/>
</dbReference>
<dbReference type="Proteomes" id="UP001432322">
    <property type="component" value="Unassembled WGS sequence"/>
</dbReference>
<keyword evidence="1" id="KW-0677">Repeat</keyword>
<keyword evidence="2 3" id="KW-0040">ANK repeat</keyword>
<dbReference type="SUPFAM" id="SSF48403">
    <property type="entry name" value="Ankyrin repeat"/>
    <property type="match status" value="1"/>
</dbReference>
<dbReference type="PANTHER" id="PTHR24189">
    <property type="entry name" value="MYOTROPHIN"/>
    <property type="match status" value="1"/>
</dbReference>
<dbReference type="SMART" id="SM00248">
    <property type="entry name" value="ANK"/>
    <property type="match status" value="3"/>
</dbReference>
<dbReference type="Pfam" id="PF12796">
    <property type="entry name" value="Ank_2"/>
    <property type="match status" value="1"/>
</dbReference>
<sequence>MEVDGGGSVGSSSVDEDSSRQTSTTAEAGSESTQMDVSDHVVEGLIDEDDEEGLLESYSARNSDEEAEMGDVLGEMGLNQDQLEEIERCKQQGMFVSAWEEDETGIDAKDMGDPREQFLTAAEEGATDTLRMMLAINPDYVKSVDKDDYTPLHRAAYNDHVEAVRLLLQNGANPEARTSEGWTVLHSASAWGNYEVVGVLLSHGVDVNALSNGHLHALHLAVNSQEDKEKVFHTVRYLLQAPGVDVGVQSGAGDTPLALARRTSKTLYELISAYFEKI</sequence>